<keyword evidence="1" id="KW-0175">Coiled coil</keyword>
<keyword evidence="3" id="KW-1185">Reference proteome</keyword>
<proteinExistence type="predicted"/>
<evidence type="ECO:0000313" key="2">
    <source>
        <dbReference type="EMBL" id="GJU08318.1"/>
    </source>
</evidence>
<protein>
    <submittedName>
        <fullName evidence="2">Uncharacterized protein</fullName>
    </submittedName>
</protein>
<sequence>MSLDDVYNHLKVYEPEVQKKAGLNLQNMEFISSSNTISGKSEVSTIQGVSTDSTDVTATSLSYDTVCAYIATQSNGSQIKYEDISQIDDDDIEEMDIKWNLALLSMRADSYMAEEDEASKNHALVVNEVVPIEFALMAKSSSSSDNEVYDDSFCSKSCRKNTENLNTKIIKLNEELSDCETDLYNYKRGLSQVEARLVEFKENEIKLCEKIRILERDIELKDNKIEYLRNELEEVKKEKESINFKIEKFGNASNVLDKLLGSQKLNKDKKGVGFDEYYVVPPPPVQVYSPPKQDLSLMGLPEFVDDTITNYTRPTPCIDVSKGVSSELEGYNTSVFDQAGSSGNVMLKPMIKFVKGTGCSNVIKVNNTESVRKPTVKYVEMYMNTS</sequence>
<accession>A0ABQ5J734</accession>
<name>A0ABQ5J734_9ASTR</name>
<dbReference type="EMBL" id="BQNB010021620">
    <property type="protein sequence ID" value="GJU08318.1"/>
    <property type="molecule type" value="Genomic_DNA"/>
</dbReference>
<evidence type="ECO:0000313" key="3">
    <source>
        <dbReference type="Proteomes" id="UP001151760"/>
    </source>
</evidence>
<reference evidence="2" key="1">
    <citation type="journal article" date="2022" name="Int. J. Mol. Sci.">
        <title>Draft Genome of Tanacetum Coccineum: Genomic Comparison of Closely Related Tanacetum-Family Plants.</title>
        <authorList>
            <person name="Yamashiro T."/>
            <person name="Shiraishi A."/>
            <person name="Nakayama K."/>
            <person name="Satake H."/>
        </authorList>
    </citation>
    <scope>NUCLEOTIDE SEQUENCE</scope>
</reference>
<feature type="coiled-coil region" evidence="1">
    <location>
        <begin position="211"/>
        <end position="245"/>
    </location>
</feature>
<evidence type="ECO:0000256" key="1">
    <source>
        <dbReference type="SAM" id="Coils"/>
    </source>
</evidence>
<reference evidence="2" key="2">
    <citation type="submission" date="2022-01" db="EMBL/GenBank/DDBJ databases">
        <authorList>
            <person name="Yamashiro T."/>
            <person name="Shiraishi A."/>
            <person name="Satake H."/>
            <person name="Nakayama K."/>
        </authorList>
    </citation>
    <scope>NUCLEOTIDE SEQUENCE</scope>
</reference>
<gene>
    <name evidence="2" type="ORF">Tco_1124748</name>
</gene>
<comment type="caution">
    <text evidence="2">The sequence shown here is derived from an EMBL/GenBank/DDBJ whole genome shotgun (WGS) entry which is preliminary data.</text>
</comment>
<organism evidence="2 3">
    <name type="scientific">Tanacetum coccineum</name>
    <dbReference type="NCBI Taxonomy" id="301880"/>
    <lineage>
        <taxon>Eukaryota</taxon>
        <taxon>Viridiplantae</taxon>
        <taxon>Streptophyta</taxon>
        <taxon>Embryophyta</taxon>
        <taxon>Tracheophyta</taxon>
        <taxon>Spermatophyta</taxon>
        <taxon>Magnoliopsida</taxon>
        <taxon>eudicotyledons</taxon>
        <taxon>Gunneridae</taxon>
        <taxon>Pentapetalae</taxon>
        <taxon>asterids</taxon>
        <taxon>campanulids</taxon>
        <taxon>Asterales</taxon>
        <taxon>Asteraceae</taxon>
        <taxon>Asteroideae</taxon>
        <taxon>Anthemideae</taxon>
        <taxon>Anthemidinae</taxon>
        <taxon>Tanacetum</taxon>
    </lineage>
</organism>
<dbReference type="Proteomes" id="UP001151760">
    <property type="component" value="Unassembled WGS sequence"/>
</dbReference>